<protein>
    <recommendedName>
        <fullName evidence="6">ATP-grasp domain-containing protein</fullName>
    </recommendedName>
</protein>
<dbReference type="PANTHER" id="PTHR11815:SF10">
    <property type="entry name" value="SUCCINATE--COA LIGASE [GDP-FORMING] SUBUNIT BETA, MITOCHONDRIAL"/>
    <property type="match status" value="1"/>
</dbReference>
<evidence type="ECO:0000256" key="1">
    <source>
        <dbReference type="ARBA" id="ARBA00001946"/>
    </source>
</evidence>
<dbReference type="InterPro" id="IPR017866">
    <property type="entry name" value="Succ-CoA_synthase_bsu_CS"/>
</dbReference>
<evidence type="ECO:0000256" key="5">
    <source>
        <dbReference type="ARBA" id="ARBA00022842"/>
    </source>
</evidence>
<dbReference type="InterPro" id="IPR011761">
    <property type="entry name" value="ATP-grasp"/>
</dbReference>
<accession>X1SUA3</accession>
<dbReference type="PANTHER" id="PTHR11815">
    <property type="entry name" value="SUCCINYL-COA SYNTHETASE BETA CHAIN"/>
    <property type="match status" value="1"/>
</dbReference>
<dbReference type="Gene3D" id="3.30.470.20">
    <property type="entry name" value="ATP-grasp fold, B domain"/>
    <property type="match status" value="1"/>
</dbReference>
<dbReference type="PROSITE" id="PS01217">
    <property type="entry name" value="SUCCINYL_COA_LIG_3"/>
    <property type="match status" value="1"/>
</dbReference>
<dbReference type="GO" id="GO:0005524">
    <property type="term" value="F:ATP binding"/>
    <property type="evidence" value="ECO:0007669"/>
    <property type="project" value="InterPro"/>
</dbReference>
<evidence type="ECO:0000256" key="4">
    <source>
        <dbReference type="ARBA" id="ARBA00022741"/>
    </source>
</evidence>
<dbReference type="SUPFAM" id="SSF56059">
    <property type="entry name" value="Glutathione synthetase ATP-binding domain-like"/>
    <property type="match status" value="1"/>
</dbReference>
<organism evidence="7">
    <name type="scientific">marine sediment metagenome</name>
    <dbReference type="NCBI Taxonomy" id="412755"/>
    <lineage>
        <taxon>unclassified sequences</taxon>
        <taxon>metagenomes</taxon>
        <taxon>ecological metagenomes</taxon>
    </lineage>
</organism>
<proteinExistence type="predicted"/>
<dbReference type="Gene3D" id="3.30.1490.20">
    <property type="entry name" value="ATP-grasp fold, A domain"/>
    <property type="match status" value="1"/>
</dbReference>
<feature type="non-terminal residue" evidence="7">
    <location>
        <position position="372"/>
    </location>
</feature>
<dbReference type="FunFam" id="3.30.470.20:FF:000002">
    <property type="entry name" value="Succinate--CoA ligase [ADP-forming] subunit beta"/>
    <property type="match status" value="1"/>
</dbReference>
<evidence type="ECO:0000313" key="7">
    <source>
        <dbReference type="EMBL" id="GAI78925.1"/>
    </source>
</evidence>
<dbReference type="GO" id="GO:0004775">
    <property type="term" value="F:succinate-CoA ligase (ADP-forming) activity"/>
    <property type="evidence" value="ECO:0007669"/>
    <property type="project" value="TreeGrafter"/>
</dbReference>
<keyword evidence="2" id="KW-0436">Ligase</keyword>
<dbReference type="EMBL" id="BARW01007988">
    <property type="protein sequence ID" value="GAI78925.1"/>
    <property type="molecule type" value="Genomic_DNA"/>
</dbReference>
<dbReference type="NCBIfam" id="NF001913">
    <property type="entry name" value="PRK00696.1"/>
    <property type="match status" value="1"/>
</dbReference>
<keyword evidence="3" id="KW-0479">Metal-binding</keyword>
<evidence type="ECO:0000256" key="3">
    <source>
        <dbReference type="ARBA" id="ARBA00022723"/>
    </source>
</evidence>
<dbReference type="InterPro" id="IPR016102">
    <property type="entry name" value="Succinyl-CoA_synth-like"/>
</dbReference>
<feature type="domain" description="ATP-grasp" evidence="6">
    <location>
        <begin position="8"/>
        <end position="218"/>
    </location>
</feature>
<dbReference type="SUPFAM" id="SSF52210">
    <property type="entry name" value="Succinyl-CoA synthetase domains"/>
    <property type="match status" value="1"/>
</dbReference>
<evidence type="ECO:0000256" key="2">
    <source>
        <dbReference type="ARBA" id="ARBA00022598"/>
    </source>
</evidence>
<dbReference type="GO" id="GO:0006099">
    <property type="term" value="P:tricarboxylic acid cycle"/>
    <property type="evidence" value="ECO:0007669"/>
    <property type="project" value="InterPro"/>
</dbReference>
<keyword evidence="4" id="KW-0547">Nucleotide-binding</keyword>
<dbReference type="GO" id="GO:0042709">
    <property type="term" value="C:succinate-CoA ligase complex"/>
    <property type="evidence" value="ECO:0007669"/>
    <property type="project" value="TreeGrafter"/>
</dbReference>
<dbReference type="NCBIfam" id="TIGR01016">
    <property type="entry name" value="sucCoAbeta"/>
    <property type="match status" value="1"/>
</dbReference>
<dbReference type="InterPro" id="IPR013815">
    <property type="entry name" value="ATP_grasp_subdomain_1"/>
</dbReference>
<dbReference type="Pfam" id="PF00549">
    <property type="entry name" value="Ligase_CoA"/>
    <property type="match status" value="1"/>
</dbReference>
<keyword evidence="5" id="KW-0460">Magnesium</keyword>
<dbReference type="AlphaFoldDB" id="X1SUA3"/>
<feature type="non-terminal residue" evidence="7">
    <location>
        <position position="1"/>
    </location>
</feature>
<dbReference type="GO" id="GO:0006104">
    <property type="term" value="P:succinyl-CoA metabolic process"/>
    <property type="evidence" value="ECO:0007669"/>
    <property type="project" value="TreeGrafter"/>
</dbReference>
<comment type="cofactor">
    <cofactor evidence="1">
        <name>Mg(2+)</name>
        <dbReference type="ChEBI" id="CHEBI:18420"/>
    </cofactor>
</comment>
<dbReference type="InterPro" id="IPR005809">
    <property type="entry name" value="Succ_CoA_ligase-like_bsu"/>
</dbReference>
<dbReference type="InterPro" id="IPR013650">
    <property type="entry name" value="ATP-grasp_succ-CoA_synth-type"/>
</dbReference>
<dbReference type="PROSITE" id="PS50975">
    <property type="entry name" value="ATP_GRASP"/>
    <property type="match status" value="1"/>
</dbReference>
<dbReference type="Pfam" id="PF08442">
    <property type="entry name" value="ATP-grasp_2"/>
    <property type="match status" value="1"/>
</dbReference>
<name>X1SUA3_9ZZZZ</name>
<dbReference type="Gene3D" id="3.40.50.261">
    <property type="entry name" value="Succinyl-CoA synthetase domains"/>
    <property type="match status" value="1"/>
</dbReference>
<dbReference type="GO" id="GO:0046872">
    <property type="term" value="F:metal ion binding"/>
    <property type="evidence" value="ECO:0007669"/>
    <property type="project" value="UniProtKB-KW"/>
</dbReference>
<reference evidence="7" key="1">
    <citation type="journal article" date="2014" name="Front. Microbiol.">
        <title>High frequency of phylogenetically diverse reductive dehalogenase-homologous genes in deep subseafloor sedimentary metagenomes.</title>
        <authorList>
            <person name="Kawai M."/>
            <person name="Futagami T."/>
            <person name="Toyoda A."/>
            <person name="Takaki Y."/>
            <person name="Nishi S."/>
            <person name="Hori S."/>
            <person name="Arai W."/>
            <person name="Tsubouchi T."/>
            <person name="Morono Y."/>
            <person name="Uchiyama I."/>
            <person name="Ito T."/>
            <person name="Fujiyama A."/>
            <person name="Inagaki F."/>
            <person name="Takami H."/>
        </authorList>
    </citation>
    <scope>NUCLEOTIDE SEQUENCE</scope>
    <source>
        <strain evidence="7">Expedition CK06-06</strain>
    </source>
</reference>
<dbReference type="PIRSF" id="PIRSF001554">
    <property type="entry name" value="SucCS_beta"/>
    <property type="match status" value="1"/>
</dbReference>
<comment type="caution">
    <text evidence="7">The sequence shown here is derived from an EMBL/GenBank/DDBJ whole genome shotgun (WGS) entry which is preliminary data.</text>
</comment>
<gene>
    <name evidence="7" type="ORF">S12H4_16508</name>
</gene>
<evidence type="ECO:0000259" key="6">
    <source>
        <dbReference type="PROSITE" id="PS50975"/>
    </source>
</evidence>
<dbReference type="InterPro" id="IPR005811">
    <property type="entry name" value="SUCC_ACL_C"/>
</dbReference>
<sequence length="372" mass="40015">KLFEFEAKNILQKHGISIPRGNVASKPEEAQAAAKEIGRPVVLKSQILVSSRGKAGGIIFVSDAAEVKGVASNLISSTIKGCNVGRLLVEEKLDIATQFYASITIDRQAQTYIVLASTSGGVDIEEVARVSPDKISRHLVDITVGFSNQDAIDMLSRFNLNRDDAVKFADILNTLYTVATGYDAELVEINPLAKTRSGEFIAADARIIIDDNAVFRHPDFNDRSLARADDTPREAMARKQKLAYVDLDGDIGIIGNGAGLVMATIDLVQLFGGRPGNFLDLGGGSQIEEAKQGITLVMTKPEIKAVLINVLGGITRCDVVATAIIQALDESDIEKPLIVRLTGTNEEQAAKMLHQAEASNYHDMEEAARAAN</sequence>